<proteinExistence type="predicted"/>
<sequence>MECDAKTGKGVSQFSNAVRSVLEHKIAAWREKGMVGRPVKAMVVGVPNVGKSTFINKVAGRKSAKAQDRPGVTRGKQWVAVDAGLDLLDTPGILWPKFEDERTGMYLAFTGAVKDEIMDTERLASKLISLLSARYPEAVKARYKIDLPEGSSGWALLEKAARKRGFLVSGGEPDLGRMAIVLLDEYRGGKLGSFTLETPEDLNLENTEEDAT</sequence>
<dbReference type="AlphaFoldDB" id="A0A644Z256"/>
<evidence type="ECO:0000259" key="3">
    <source>
        <dbReference type="Pfam" id="PF01926"/>
    </source>
</evidence>
<dbReference type="PRINTS" id="PR00326">
    <property type="entry name" value="GTP1OBG"/>
</dbReference>
<dbReference type="GO" id="GO:0003924">
    <property type="term" value="F:GTPase activity"/>
    <property type="evidence" value="ECO:0007669"/>
    <property type="project" value="TreeGrafter"/>
</dbReference>
<dbReference type="PANTHER" id="PTHR45782:SF4">
    <property type="entry name" value="MITOCHONDRIAL RIBOSOME-ASSOCIATED GTPASE 1"/>
    <property type="match status" value="1"/>
</dbReference>
<dbReference type="SUPFAM" id="SSF52540">
    <property type="entry name" value="P-loop containing nucleoside triphosphate hydrolases"/>
    <property type="match status" value="1"/>
</dbReference>
<comment type="caution">
    <text evidence="4">The sequence shown here is derived from an EMBL/GenBank/DDBJ whole genome shotgun (WGS) entry which is preliminary data.</text>
</comment>
<evidence type="ECO:0000256" key="2">
    <source>
        <dbReference type="ARBA" id="ARBA00023134"/>
    </source>
</evidence>
<dbReference type="InterPro" id="IPR019991">
    <property type="entry name" value="GTP-bd_ribosome_bgen"/>
</dbReference>
<keyword evidence="2" id="KW-0342">GTP-binding</keyword>
<dbReference type="Pfam" id="PF01926">
    <property type="entry name" value="MMR_HSR1"/>
    <property type="match status" value="1"/>
</dbReference>
<name>A0A644Z256_9ZZZZ</name>
<dbReference type="CDD" id="cd00882">
    <property type="entry name" value="Ras_like_GTPase"/>
    <property type="match status" value="1"/>
</dbReference>
<keyword evidence="1" id="KW-0547">Nucleotide-binding</keyword>
<dbReference type="InterPro" id="IPR027417">
    <property type="entry name" value="P-loop_NTPase"/>
</dbReference>
<gene>
    <name evidence="4" type="primary">rbgA_6</name>
    <name evidence="4" type="ORF">SDC9_81226</name>
</gene>
<dbReference type="EMBL" id="VSSQ01007033">
    <property type="protein sequence ID" value="MPM34639.1"/>
    <property type="molecule type" value="Genomic_DNA"/>
</dbReference>
<accession>A0A644Z256</accession>
<protein>
    <submittedName>
        <fullName evidence="4">Ribosome biogenesis GTPase A</fullName>
    </submittedName>
</protein>
<evidence type="ECO:0000256" key="1">
    <source>
        <dbReference type="ARBA" id="ARBA00022741"/>
    </source>
</evidence>
<organism evidence="4">
    <name type="scientific">bioreactor metagenome</name>
    <dbReference type="NCBI Taxonomy" id="1076179"/>
    <lineage>
        <taxon>unclassified sequences</taxon>
        <taxon>metagenomes</taxon>
        <taxon>ecological metagenomes</taxon>
    </lineage>
</organism>
<dbReference type="NCBIfam" id="TIGR03596">
    <property type="entry name" value="GTPase_YlqF"/>
    <property type="match status" value="1"/>
</dbReference>
<dbReference type="InterPro" id="IPR006073">
    <property type="entry name" value="GTP-bd"/>
</dbReference>
<dbReference type="Gene3D" id="3.40.50.300">
    <property type="entry name" value="P-loop containing nucleotide triphosphate hydrolases"/>
    <property type="match status" value="1"/>
</dbReference>
<feature type="domain" description="G" evidence="3">
    <location>
        <begin position="41"/>
        <end position="110"/>
    </location>
</feature>
<dbReference type="GO" id="GO:0006412">
    <property type="term" value="P:translation"/>
    <property type="evidence" value="ECO:0007669"/>
    <property type="project" value="TreeGrafter"/>
</dbReference>
<dbReference type="PANTHER" id="PTHR45782">
    <property type="entry name" value="MITOCHONDRIAL RIBOSOME-ASSOCIATED GTPASE 1"/>
    <property type="match status" value="1"/>
</dbReference>
<evidence type="ECO:0000313" key="4">
    <source>
        <dbReference type="EMBL" id="MPM34639.1"/>
    </source>
</evidence>
<dbReference type="Gene3D" id="1.10.1580.10">
    <property type="match status" value="1"/>
</dbReference>
<dbReference type="InterPro" id="IPR023179">
    <property type="entry name" value="GTP-bd_ortho_bundle_sf"/>
</dbReference>
<reference evidence="4" key="1">
    <citation type="submission" date="2019-08" db="EMBL/GenBank/DDBJ databases">
        <authorList>
            <person name="Kucharzyk K."/>
            <person name="Murdoch R.W."/>
            <person name="Higgins S."/>
            <person name="Loffler F."/>
        </authorList>
    </citation>
    <scope>NUCLEOTIDE SEQUENCE</scope>
</reference>
<dbReference type="GO" id="GO:0005525">
    <property type="term" value="F:GTP binding"/>
    <property type="evidence" value="ECO:0007669"/>
    <property type="project" value="UniProtKB-KW"/>
</dbReference>